<gene>
    <name evidence="7" type="ORF">CYLTODRAFT_416772</name>
</gene>
<keyword evidence="5" id="KW-0539">Nucleus</keyword>
<dbReference type="InterPro" id="IPR050815">
    <property type="entry name" value="TF_fung"/>
</dbReference>
<protein>
    <recommendedName>
        <fullName evidence="6">Zn(2)-C6 fungal-type domain-containing protein</fullName>
    </recommendedName>
</protein>
<evidence type="ECO:0000313" key="7">
    <source>
        <dbReference type="EMBL" id="KIY73742.1"/>
    </source>
</evidence>
<dbReference type="InterPro" id="IPR036864">
    <property type="entry name" value="Zn2-C6_fun-type_DNA-bd_sf"/>
</dbReference>
<evidence type="ECO:0000256" key="1">
    <source>
        <dbReference type="ARBA" id="ARBA00004123"/>
    </source>
</evidence>
<evidence type="ECO:0000313" key="8">
    <source>
        <dbReference type="Proteomes" id="UP000054007"/>
    </source>
</evidence>
<dbReference type="SUPFAM" id="SSF57701">
    <property type="entry name" value="Zn2/Cys6 DNA-binding domain"/>
    <property type="match status" value="2"/>
</dbReference>
<dbReference type="Pfam" id="PF00172">
    <property type="entry name" value="Zn_clus"/>
    <property type="match status" value="2"/>
</dbReference>
<dbReference type="AlphaFoldDB" id="A0A0D7BTM6"/>
<accession>A0A0D7BTM6</accession>
<comment type="subcellular location">
    <subcellularLocation>
        <location evidence="1">Nucleus</location>
    </subcellularLocation>
</comment>
<feature type="domain" description="Zn(2)-C6 fungal-type" evidence="6">
    <location>
        <begin position="55"/>
        <end position="87"/>
    </location>
</feature>
<keyword evidence="8" id="KW-1185">Reference proteome</keyword>
<dbReference type="STRING" id="1314674.A0A0D7BTM6"/>
<evidence type="ECO:0000256" key="2">
    <source>
        <dbReference type="ARBA" id="ARBA00022723"/>
    </source>
</evidence>
<evidence type="ECO:0000256" key="5">
    <source>
        <dbReference type="ARBA" id="ARBA00023242"/>
    </source>
</evidence>
<evidence type="ECO:0000256" key="3">
    <source>
        <dbReference type="ARBA" id="ARBA00023015"/>
    </source>
</evidence>
<dbReference type="PROSITE" id="PS00463">
    <property type="entry name" value="ZN2_CY6_FUNGAL_1"/>
    <property type="match status" value="1"/>
</dbReference>
<dbReference type="PROSITE" id="PS50048">
    <property type="entry name" value="ZN2_CY6_FUNGAL_2"/>
    <property type="match status" value="2"/>
</dbReference>
<organism evidence="7 8">
    <name type="scientific">Cylindrobasidium torrendii FP15055 ss-10</name>
    <dbReference type="NCBI Taxonomy" id="1314674"/>
    <lineage>
        <taxon>Eukaryota</taxon>
        <taxon>Fungi</taxon>
        <taxon>Dikarya</taxon>
        <taxon>Basidiomycota</taxon>
        <taxon>Agaricomycotina</taxon>
        <taxon>Agaricomycetes</taxon>
        <taxon>Agaricomycetidae</taxon>
        <taxon>Agaricales</taxon>
        <taxon>Marasmiineae</taxon>
        <taxon>Physalacriaceae</taxon>
        <taxon>Cylindrobasidium</taxon>
    </lineage>
</organism>
<name>A0A0D7BTM6_9AGAR</name>
<proteinExistence type="predicted"/>
<keyword evidence="4" id="KW-0804">Transcription</keyword>
<dbReference type="PANTHER" id="PTHR47338">
    <property type="entry name" value="ZN(II)2CYS6 TRANSCRIPTION FACTOR (EUROFUNG)-RELATED"/>
    <property type="match status" value="1"/>
</dbReference>
<dbReference type="Proteomes" id="UP000054007">
    <property type="component" value="Unassembled WGS sequence"/>
</dbReference>
<sequence length="566" mass="62809">MSTKPCGPCRTRKLRCDGLQPTCTSCARSRKSMQCVYDSEVAARSRSDQISKGAACMACRRKKKKCDGKRPFCTTCVTAGKEDDCQYEDGMHMSVRAQLQERIKELEAKLAAYDPGDGDDHGLGSEIDSALADGLDALGSIQDDAAFGLGDILSLGPTASGSGSGITTMMTNSLDLDPIREVFFTHRAQCGLCLTEQRILALRSGDITVVHPVLLYTAQLWGCLVNENDKSCFRQLTESVQLQSALDCLNDARNIIDPTTAMEAHTLLCMFFFAKGDIFRGREHILKASHVLIEHERHLLSLAQSIRQLATYRSVTLGADEDVASICQALYMDQSQHIQFKTPLLFPESLYTELRGLPELYSVLALDSFCVTARSISLAYYRESHKIISAFVEEGCCATRSEMWYTKYMDMLHQTNAHLAHVQTRLVNTMLVSDDMHTRTLKVAELILLGVLIDLHSVLAPTVLESRQAAVEAVSQILVITESFKDDDYARLCPMITYAWNSCISTIHAEINQLYPLFTADETTHALNVIKRNADMLGKKMLYINVSVDAIPQPFNAIENGFSHLL</sequence>
<dbReference type="CDD" id="cd00067">
    <property type="entry name" value="GAL4"/>
    <property type="match status" value="2"/>
</dbReference>
<keyword evidence="2" id="KW-0479">Metal-binding</keyword>
<dbReference type="PANTHER" id="PTHR47338:SF29">
    <property type="entry name" value="ZN(2)-C6 FUNGAL-TYPE DOMAIN-CONTAINING PROTEIN"/>
    <property type="match status" value="1"/>
</dbReference>
<dbReference type="Gene3D" id="4.10.240.10">
    <property type="entry name" value="Zn(2)-C6 fungal-type DNA-binding domain"/>
    <property type="match status" value="2"/>
</dbReference>
<feature type="domain" description="Zn(2)-C6 fungal-type" evidence="6">
    <location>
        <begin position="5"/>
        <end position="37"/>
    </location>
</feature>
<reference evidence="7 8" key="1">
    <citation type="journal article" date="2015" name="Fungal Genet. Biol.">
        <title>Evolution of novel wood decay mechanisms in Agaricales revealed by the genome sequences of Fistulina hepatica and Cylindrobasidium torrendii.</title>
        <authorList>
            <person name="Floudas D."/>
            <person name="Held B.W."/>
            <person name="Riley R."/>
            <person name="Nagy L.G."/>
            <person name="Koehler G."/>
            <person name="Ransdell A.S."/>
            <person name="Younus H."/>
            <person name="Chow J."/>
            <person name="Chiniquy J."/>
            <person name="Lipzen A."/>
            <person name="Tritt A."/>
            <person name="Sun H."/>
            <person name="Haridas S."/>
            <person name="LaButti K."/>
            <person name="Ohm R.A."/>
            <person name="Kues U."/>
            <person name="Blanchette R.A."/>
            <person name="Grigoriev I.V."/>
            <person name="Minto R.E."/>
            <person name="Hibbett D.S."/>
        </authorList>
    </citation>
    <scope>NUCLEOTIDE SEQUENCE [LARGE SCALE GENOMIC DNA]</scope>
    <source>
        <strain evidence="7 8">FP15055 ss-10</strain>
    </source>
</reference>
<dbReference type="EMBL" id="KN880434">
    <property type="protein sequence ID" value="KIY73742.1"/>
    <property type="molecule type" value="Genomic_DNA"/>
</dbReference>
<dbReference type="GO" id="GO:0005634">
    <property type="term" value="C:nucleus"/>
    <property type="evidence" value="ECO:0007669"/>
    <property type="project" value="UniProtKB-SubCell"/>
</dbReference>
<dbReference type="GO" id="GO:0000981">
    <property type="term" value="F:DNA-binding transcription factor activity, RNA polymerase II-specific"/>
    <property type="evidence" value="ECO:0007669"/>
    <property type="project" value="InterPro"/>
</dbReference>
<dbReference type="GO" id="GO:0008270">
    <property type="term" value="F:zinc ion binding"/>
    <property type="evidence" value="ECO:0007669"/>
    <property type="project" value="InterPro"/>
</dbReference>
<evidence type="ECO:0000256" key="4">
    <source>
        <dbReference type="ARBA" id="ARBA00023163"/>
    </source>
</evidence>
<keyword evidence="3" id="KW-0805">Transcription regulation</keyword>
<evidence type="ECO:0000259" key="6">
    <source>
        <dbReference type="PROSITE" id="PS50048"/>
    </source>
</evidence>
<dbReference type="SMART" id="SM00066">
    <property type="entry name" value="GAL4"/>
    <property type="match status" value="2"/>
</dbReference>
<dbReference type="InterPro" id="IPR001138">
    <property type="entry name" value="Zn2Cys6_DnaBD"/>
</dbReference>
<dbReference type="OrthoDB" id="2017365at2759"/>